<dbReference type="Proteomes" id="UP000324222">
    <property type="component" value="Unassembled WGS sequence"/>
</dbReference>
<gene>
    <name evidence="1" type="ORF">E2C01_027734</name>
</gene>
<keyword evidence="2" id="KW-1185">Reference proteome</keyword>
<proteinExistence type="predicted"/>
<dbReference type="EMBL" id="VSRR010003034">
    <property type="protein sequence ID" value="MPC34349.1"/>
    <property type="molecule type" value="Genomic_DNA"/>
</dbReference>
<sequence>MFWAMQMGSHRALHKNSRMLVELSVAQGLNYLLRWGPPNHNPVSVSYPISPIPPKDPPKAEVPLAFRLPQLSGS</sequence>
<evidence type="ECO:0000313" key="2">
    <source>
        <dbReference type="Proteomes" id="UP000324222"/>
    </source>
</evidence>
<dbReference type="AlphaFoldDB" id="A0A5B7EMF6"/>
<evidence type="ECO:0000313" key="1">
    <source>
        <dbReference type="EMBL" id="MPC34349.1"/>
    </source>
</evidence>
<name>A0A5B7EMF6_PORTR</name>
<accession>A0A5B7EMF6</accession>
<comment type="caution">
    <text evidence="1">The sequence shown here is derived from an EMBL/GenBank/DDBJ whole genome shotgun (WGS) entry which is preliminary data.</text>
</comment>
<reference evidence="1 2" key="1">
    <citation type="submission" date="2019-05" db="EMBL/GenBank/DDBJ databases">
        <title>Another draft genome of Portunus trituberculatus and its Hox gene families provides insights of decapod evolution.</title>
        <authorList>
            <person name="Jeong J.-H."/>
            <person name="Song I."/>
            <person name="Kim S."/>
            <person name="Choi T."/>
            <person name="Kim D."/>
            <person name="Ryu S."/>
            <person name="Kim W."/>
        </authorList>
    </citation>
    <scope>NUCLEOTIDE SEQUENCE [LARGE SCALE GENOMIC DNA]</scope>
    <source>
        <tissue evidence="1">Muscle</tissue>
    </source>
</reference>
<organism evidence="1 2">
    <name type="scientific">Portunus trituberculatus</name>
    <name type="common">Swimming crab</name>
    <name type="synonym">Neptunus trituberculatus</name>
    <dbReference type="NCBI Taxonomy" id="210409"/>
    <lineage>
        <taxon>Eukaryota</taxon>
        <taxon>Metazoa</taxon>
        <taxon>Ecdysozoa</taxon>
        <taxon>Arthropoda</taxon>
        <taxon>Crustacea</taxon>
        <taxon>Multicrustacea</taxon>
        <taxon>Malacostraca</taxon>
        <taxon>Eumalacostraca</taxon>
        <taxon>Eucarida</taxon>
        <taxon>Decapoda</taxon>
        <taxon>Pleocyemata</taxon>
        <taxon>Brachyura</taxon>
        <taxon>Eubrachyura</taxon>
        <taxon>Portunoidea</taxon>
        <taxon>Portunidae</taxon>
        <taxon>Portuninae</taxon>
        <taxon>Portunus</taxon>
    </lineage>
</organism>
<protein>
    <submittedName>
        <fullName evidence="1">Uncharacterized protein</fullName>
    </submittedName>
</protein>